<proteinExistence type="predicted"/>
<dbReference type="AlphaFoldDB" id="M2QEF1"/>
<accession>M2QEF1</accession>
<dbReference type="Proteomes" id="UP000016930">
    <property type="component" value="Unassembled WGS sequence"/>
</dbReference>
<gene>
    <name evidence="1" type="ORF">CERSUDRAFT_101436</name>
</gene>
<keyword evidence="2" id="KW-1185">Reference proteome</keyword>
<name>M2QEF1_CERS8</name>
<protein>
    <submittedName>
        <fullName evidence="1">Uncharacterized protein</fullName>
    </submittedName>
</protein>
<organism evidence="1 2">
    <name type="scientific">Ceriporiopsis subvermispora (strain B)</name>
    <name type="common">White-rot fungus</name>
    <name type="synonym">Gelatoporia subvermispora</name>
    <dbReference type="NCBI Taxonomy" id="914234"/>
    <lineage>
        <taxon>Eukaryota</taxon>
        <taxon>Fungi</taxon>
        <taxon>Dikarya</taxon>
        <taxon>Basidiomycota</taxon>
        <taxon>Agaricomycotina</taxon>
        <taxon>Agaricomycetes</taxon>
        <taxon>Polyporales</taxon>
        <taxon>Gelatoporiaceae</taxon>
        <taxon>Gelatoporia</taxon>
    </lineage>
</organism>
<dbReference type="EMBL" id="KB446209">
    <property type="protein sequence ID" value="EMD30390.1"/>
    <property type="molecule type" value="Genomic_DNA"/>
</dbReference>
<evidence type="ECO:0000313" key="2">
    <source>
        <dbReference type="Proteomes" id="UP000016930"/>
    </source>
</evidence>
<sequence>MTSVTSLHGSNVHVQSLTPVHLPPSSTDLLGNHQSFRISNISFQIVIIRD</sequence>
<reference evidence="1 2" key="1">
    <citation type="journal article" date="2012" name="Proc. Natl. Acad. Sci. U.S.A.">
        <title>Comparative genomics of Ceriporiopsis subvermispora and Phanerochaete chrysosporium provide insight into selective ligninolysis.</title>
        <authorList>
            <person name="Fernandez-Fueyo E."/>
            <person name="Ruiz-Duenas F.J."/>
            <person name="Ferreira P."/>
            <person name="Floudas D."/>
            <person name="Hibbett D.S."/>
            <person name="Canessa P."/>
            <person name="Larrondo L.F."/>
            <person name="James T.Y."/>
            <person name="Seelenfreund D."/>
            <person name="Lobos S."/>
            <person name="Polanco R."/>
            <person name="Tello M."/>
            <person name="Honda Y."/>
            <person name="Watanabe T."/>
            <person name="Watanabe T."/>
            <person name="Ryu J.S."/>
            <person name="Kubicek C.P."/>
            <person name="Schmoll M."/>
            <person name="Gaskell J."/>
            <person name="Hammel K.E."/>
            <person name="St John F.J."/>
            <person name="Vanden Wymelenberg A."/>
            <person name="Sabat G."/>
            <person name="Splinter BonDurant S."/>
            <person name="Syed K."/>
            <person name="Yadav J.S."/>
            <person name="Doddapaneni H."/>
            <person name="Subramanian V."/>
            <person name="Lavin J.L."/>
            <person name="Oguiza J.A."/>
            <person name="Perez G."/>
            <person name="Pisabarro A.G."/>
            <person name="Ramirez L."/>
            <person name="Santoyo F."/>
            <person name="Master E."/>
            <person name="Coutinho P.M."/>
            <person name="Henrissat B."/>
            <person name="Lombard V."/>
            <person name="Magnuson J.K."/>
            <person name="Kuees U."/>
            <person name="Hori C."/>
            <person name="Igarashi K."/>
            <person name="Samejima M."/>
            <person name="Held B.W."/>
            <person name="Barry K.W."/>
            <person name="LaButti K.M."/>
            <person name="Lapidus A."/>
            <person name="Lindquist E.A."/>
            <person name="Lucas S.M."/>
            <person name="Riley R."/>
            <person name="Salamov A.A."/>
            <person name="Hoffmeister D."/>
            <person name="Schwenk D."/>
            <person name="Hadar Y."/>
            <person name="Yarden O."/>
            <person name="de Vries R.P."/>
            <person name="Wiebenga A."/>
            <person name="Stenlid J."/>
            <person name="Eastwood D."/>
            <person name="Grigoriev I.V."/>
            <person name="Berka R.M."/>
            <person name="Blanchette R.A."/>
            <person name="Kersten P."/>
            <person name="Martinez A.T."/>
            <person name="Vicuna R."/>
            <person name="Cullen D."/>
        </authorList>
    </citation>
    <scope>NUCLEOTIDE SEQUENCE [LARGE SCALE GENOMIC DNA]</scope>
    <source>
        <strain evidence="1 2">B</strain>
    </source>
</reference>
<dbReference type="HOGENOM" id="CLU_3124898_0_0_1"/>
<evidence type="ECO:0000313" key="1">
    <source>
        <dbReference type="EMBL" id="EMD30390.1"/>
    </source>
</evidence>